<evidence type="ECO:0000256" key="2">
    <source>
        <dbReference type="ARBA" id="ARBA00023157"/>
    </source>
</evidence>
<dbReference type="SMART" id="SM00560">
    <property type="entry name" value="LamGL"/>
    <property type="match status" value="1"/>
</dbReference>
<evidence type="ECO:0000259" key="4">
    <source>
        <dbReference type="SMART" id="SM00560"/>
    </source>
</evidence>
<dbReference type="EC" id="3.5.1.56" evidence="5"/>
<evidence type="ECO:0000313" key="6">
    <source>
        <dbReference type="Proteomes" id="UP001242480"/>
    </source>
</evidence>
<keyword evidence="2" id="KW-1015">Disulfide bond</keyword>
<accession>A0ABU0JB51</accession>
<keyword evidence="1" id="KW-0732">Signal</keyword>
<dbReference type="EMBL" id="JAUSVX010000009">
    <property type="protein sequence ID" value="MDQ0471500.1"/>
    <property type="molecule type" value="Genomic_DNA"/>
</dbReference>
<comment type="caution">
    <text evidence="5">The sequence shown here is derived from an EMBL/GenBank/DDBJ whole genome shotgun (WGS) entry which is preliminary data.</text>
</comment>
<feature type="region of interest" description="Disordered" evidence="3">
    <location>
        <begin position="647"/>
        <end position="666"/>
    </location>
</feature>
<dbReference type="Pfam" id="PF13385">
    <property type="entry name" value="Laminin_G_3"/>
    <property type="match status" value="1"/>
</dbReference>
<dbReference type="InterPro" id="IPR006558">
    <property type="entry name" value="LamG-like"/>
</dbReference>
<evidence type="ECO:0000313" key="5">
    <source>
        <dbReference type="EMBL" id="MDQ0471500.1"/>
    </source>
</evidence>
<reference evidence="5 6" key="1">
    <citation type="submission" date="2023-07" db="EMBL/GenBank/DDBJ databases">
        <title>Genomic Encyclopedia of Type Strains, Phase IV (KMG-IV): sequencing the most valuable type-strain genomes for metagenomic binning, comparative biology and taxonomic classification.</title>
        <authorList>
            <person name="Goeker M."/>
        </authorList>
    </citation>
    <scope>NUCLEOTIDE SEQUENCE [LARGE SCALE GENOMIC DNA]</scope>
    <source>
        <strain evidence="5 6">DSM 19619</strain>
    </source>
</reference>
<dbReference type="GO" id="GO:0050116">
    <property type="term" value="F:N,N-dimethylformamidase activity"/>
    <property type="evidence" value="ECO:0007669"/>
    <property type="project" value="UniProtKB-EC"/>
</dbReference>
<dbReference type="Pfam" id="PF20254">
    <property type="entry name" value="DMFA2_C"/>
    <property type="match status" value="1"/>
</dbReference>
<organism evidence="5 6">
    <name type="scientific">Labrys wisconsinensis</name>
    <dbReference type="NCBI Taxonomy" id="425677"/>
    <lineage>
        <taxon>Bacteria</taxon>
        <taxon>Pseudomonadati</taxon>
        <taxon>Pseudomonadota</taxon>
        <taxon>Alphaproteobacteria</taxon>
        <taxon>Hyphomicrobiales</taxon>
        <taxon>Xanthobacteraceae</taxon>
        <taxon>Labrys</taxon>
    </lineage>
</organism>
<dbReference type="RefSeq" id="WP_307276760.1">
    <property type="nucleotide sequence ID" value="NZ_JAUSVX010000009.1"/>
</dbReference>
<protein>
    <submittedName>
        <fullName evidence="5">N,N-dimethylformamidase</fullName>
        <ecNumber evidence="5">3.5.1.56</ecNumber>
    </submittedName>
</protein>
<keyword evidence="6" id="KW-1185">Reference proteome</keyword>
<dbReference type="Gene3D" id="2.60.120.200">
    <property type="match status" value="1"/>
</dbReference>
<gene>
    <name evidence="5" type="ORF">QO011_004525</name>
</gene>
<dbReference type="Proteomes" id="UP001242480">
    <property type="component" value="Unassembled WGS sequence"/>
</dbReference>
<dbReference type="InterPro" id="IPR046540">
    <property type="entry name" value="DMFA2_C"/>
</dbReference>
<dbReference type="InterPro" id="IPR013320">
    <property type="entry name" value="ConA-like_dom_sf"/>
</dbReference>
<sequence>MIHELTGYADRLSVAPGGAIAFKVSTDFERYGADIVRLIHGDENGPGFKEERVAELGEFPGEKQIARAGSYGCVPHHDVLCPAGSFTLCAWVFPTAAPKGSGQGLVSKRRGASGYALGVGPDGDLTFWLGDGVRDVSVGTGLPLECRRWTRVAAVFDAARQEVRLLQAAVDRAPGPALVRPVDLSVLENDVPLLIAATGASGEPDGHFNGKIERPTLVGRALTDAEIGQLFAAPDPGSARLDLVAAWDFSVGIGTMILCDSGPHALHGTLVNAPTRAVTGHGWAGSEHHFRHAPAEYGAIHFHDDDLEDAAWKTSVTWQLPAAQRSGVYALRLTAADASDRIPFVVRPGSEKASVLLLLPTMTYLAYADESLRGLPEYRAFFQKRPMEANDLDLYLAAHPEFGLSIYDKHSDGSGVCHSSFLRPIPNMRPDYRQWQFGTPRHLAADLYLIDWLEAQGIDYHVITDHDLHHEGMSLLDPYDVVLSGTHPEYWTGAMRTGLEAYLQCGGSHMYLGGNGYYWVTSVSSERPHLIEVRRGNAGGRAWTSAPGELHHSTTGELGGLWRHRGLPPNQLVGIGFRAMGYDSVSPGYRRLPGSFDPRAAFIFEGVSDTETIGDFGLVLGGAAGDEVDSLSDDLPTPRDVIHLATATGHGDTYSPPIEEHGDVSGLSRREQWQKIRADMVYFETGHGGAVFSVGSISWCGSLSHNNYDNNVSRITGNVLRKLGGLPPGDRRPDASTTERG</sequence>
<name>A0ABU0JB51_9HYPH</name>
<feature type="domain" description="LamG-like jellyroll fold" evidence="4">
    <location>
        <begin position="84"/>
        <end position="225"/>
    </location>
</feature>
<proteinExistence type="predicted"/>
<evidence type="ECO:0000256" key="3">
    <source>
        <dbReference type="SAM" id="MobiDB-lite"/>
    </source>
</evidence>
<keyword evidence="5" id="KW-0378">Hydrolase</keyword>
<evidence type="ECO:0000256" key="1">
    <source>
        <dbReference type="ARBA" id="ARBA00022729"/>
    </source>
</evidence>
<dbReference type="SUPFAM" id="SSF49899">
    <property type="entry name" value="Concanavalin A-like lectins/glucanases"/>
    <property type="match status" value="1"/>
</dbReference>